<protein>
    <submittedName>
        <fullName evidence="1">Uncharacterized protein</fullName>
    </submittedName>
</protein>
<evidence type="ECO:0000313" key="1">
    <source>
        <dbReference type="EMBL" id="KAJ7984824.1"/>
    </source>
</evidence>
<keyword evidence="2" id="KW-1185">Reference proteome</keyword>
<name>A0ACC2F0A8_DALPE</name>
<accession>A0ACC2F0A8</accession>
<proteinExistence type="predicted"/>
<dbReference type="EMBL" id="CM055764">
    <property type="protein sequence ID" value="KAJ7984824.1"/>
    <property type="molecule type" value="Genomic_DNA"/>
</dbReference>
<gene>
    <name evidence="1" type="ORF">DPEC_G00358770</name>
</gene>
<sequence>MPPRPSLLPMLGRRSGRLSVSPRSLLRLSSASPSPATRGKRLRCRAQGLVPFLARFSTPTGSLAVYVDKAARPRPGRDQRVGRRIDRYSPSHTSSTLWYRRRFTGFLQSPLP</sequence>
<comment type="caution">
    <text evidence="1">The sequence shown here is derived from an EMBL/GenBank/DDBJ whole genome shotgun (WGS) entry which is preliminary data.</text>
</comment>
<evidence type="ECO:0000313" key="2">
    <source>
        <dbReference type="Proteomes" id="UP001157502"/>
    </source>
</evidence>
<dbReference type="Proteomes" id="UP001157502">
    <property type="component" value="Chromosome 37"/>
</dbReference>
<organism evidence="1 2">
    <name type="scientific">Dallia pectoralis</name>
    <name type="common">Alaska blackfish</name>
    <dbReference type="NCBI Taxonomy" id="75939"/>
    <lineage>
        <taxon>Eukaryota</taxon>
        <taxon>Metazoa</taxon>
        <taxon>Chordata</taxon>
        <taxon>Craniata</taxon>
        <taxon>Vertebrata</taxon>
        <taxon>Euteleostomi</taxon>
        <taxon>Actinopterygii</taxon>
        <taxon>Neopterygii</taxon>
        <taxon>Teleostei</taxon>
        <taxon>Protacanthopterygii</taxon>
        <taxon>Esociformes</taxon>
        <taxon>Umbridae</taxon>
        <taxon>Dallia</taxon>
    </lineage>
</organism>
<reference evidence="1" key="1">
    <citation type="submission" date="2021-05" db="EMBL/GenBank/DDBJ databases">
        <authorList>
            <person name="Pan Q."/>
            <person name="Jouanno E."/>
            <person name="Zahm M."/>
            <person name="Klopp C."/>
            <person name="Cabau C."/>
            <person name="Louis A."/>
            <person name="Berthelot C."/>
            <person name="Parey E."/>
            <person name="Roest Crollius H."/>
            <person name="Montfort J."/>
            <person name="Robinson-Rechavi M."/>
            <person name="Bouchez O."/>
            <person name="Lampietro C."/>
            <person name="Lopez Roques C."/>
            <person name="Donnadieu C."/>
            <person name="Postlethwait J."/>
            <person name="Bobe J."/>
            <person name="Dillon D."/>
            <person name="Chandos A."/>
            <person name="von Hippel F."/>
            <person name="Guiguen Y."/>
        </authorList>
    </citation>
    <scope>NUCLEOTIDE SEQUENCE</scope>
    <source>
        <strain evidence="1">YG-Jan2019</strain>
    </source>
</reference>